<accession>A0A366X5X3</accession>
<comment type="caution">
    <text evidence="1">The sequence shown here is derived from an EMBL/GenBank/DDBJ whole genome shotgun (WGS) entry which is preliminary data.</text>
</comment>
<protein>
    <submittedName>
        <fullName evidence="1">Uncharacterized protein</fullName>
    </submittedName>
</protein>
<proteinExistence type="predicted"/>
<reference evidence="1 2" key="1">
    <citation type="submission" date="2018-07" db="EMBL/GenBank/DDBJ databases">
        <title>Modular assembly of carbohydrate-degrading microbial communities in the ocean.</title>
        <authorList>
            <person name="Enke T.N."/>
            <person name="Datta M.S."/>
            <person name="Schwartzman J.A."/>
            <person name="Cermak N."/>
            <person name="Schmitz D.A."/>
            <person name="Barrere J."/>
            <person name="Cordero O.X."/>
        </authorList>
    </citation>
    <scope>NUCLEOTIDE SEQUENCE [LARGE SCALE GENOMIC DNA]</scope>
    <source>
        <strain evidence="1 2">C3M10</strain>
    </source>
</reference>
<dbReference type="Proteomes" id="UP000252706">
    <property type="component" value="Unassembled WGS sequence"/>
</dbReference>
<dbReference type="RefSeq" id="WP_113822479.1">
    <property type="nucleotide sequence ID" value="NZ_QOCE01000013.1"/>
</dbReference>
<evidence type="ECO:0000313" key="2">
    <source>
        <dbReference type="Proteomes" id="UP000252706"/>
    </source>
</evidence>
<name>A0A366X5X3_9RHOB</name>
<dbReference type="EMBL" id="QOCE01000013">
    <property type="protein sequence ID" value="RBW58442.1"/>
    <property type="molecule type" value="Genomic_DNA"/>
</dbReference>
<organism evidence="1 2">
    <name type="scientific">Phaeobacter gallaeciensis</name>
    <dbReference type="NCBI Taxonomy" id="60890"/>
    <lineage>
        <taxon>Bacteria</taxon>
        <taxon>Pseudomonadati</taxon>
        <taxon>Pseudomonadota</taxon>
        <taxon>Alphaproteobacteria</taxon>
        <taxon>Rhodobacterales</taxon>
        <taxon>Roseobacteraceae</taxon>
        <taxon>Phaeobacter</taxon>
    </lineage>
</organism>
<dbReference type="AlphaFoldDB" id="A0A366X5X3"/>
<evidence type="ECO:0000313" key="1">
    <source>
        <dbReference type="EMBL" id="RBW58442.1"/>
    </source>
</evidence>
<gene>
    <name evidence="1" type="ORF">DS909_05610</name>
</gene>
<sequence length="168" mass="18654">MNVSFTELEQSKLHAAMATAMGVVEGHPCCTQNIARHAFAEVVAQRTGLIRPYLDLAVEVEVEDVVDEMACAVPTCIVLEVYAHTGLDCGLLMRLNGFYEREGFFTNYYGDEFYRGSHEVEFVSEGTLYAYFERREDGHSSQSGPPVAELFYKRKLGSNVLEPVGGIA</sequence>